<dbReference type="Proteomes" id="UP000034444">
    <property type="component" value="Chromosome"/>
</dbReference>
<keyword evidence="1" id="KW-0472">Membrane</keyword>
<dbReference type="AlphaFoldDB" id="A0A7U4M0S0"/>
<sequence>MIQKILWRYTVNIHRSLLLFVFILAISEMLIGSENNPIEEPDAFIVKVEKNPAISRGKIALLQGTASPEGTLFKVPSLSIDQKVMVLLLSNDPAVPVNMELRKYHWTAPRRKGSTNKKGEYVEYLRTQGDLFIKVFTLKGEQPYRLVIWVDKHTPPPMSPVLIPRDSKHPIKTQNLRSVK</sequence>
<dbReference type="OrthoDB" id="1495612at2"/>
<gene>
    <name evidence="2" type="ORF">YH65_04560</name>
</gene>
<dbReference type="RefSeq" id="WP_046550829.1">
    <property type="nucleotide sequence ID" value="NZ_CP011308.1"/>
</dbReference>
<evidence type="ECO:0000313" key="2">
    <source>
        <dbReference type="EMBL" id="AKF24738.1"/>
    </source>
</evidence>
<organism evidence="2 3">
    <name type="scientific">Sulfurovum lithotrophicum</name>
    <dbReference type="NCBI Taxonomy" id="206403"/>
    <lineage>
        <taxon>Bacteria</taxon>
        <taxon>Pseudomonadati</taxon>
        <taxon>Campylobacterota</taxon>
        <taxon>Epsilonproteobacteria</taxon>
        <taxon>Campylobacterales</taxon>
        <taxon>Sulfurovaceae</taxon>
        <taxon>Sulfurovum</taxon>
    </lineage>
</organism>
<dbReference type="KEGG" id="slh:YH65_04560"/>
<name>A0A7U4M0S0_9BACT</name>
<accession>A0A7U4M0S0</accession>
<keyword evidence="3" id="KW-1185">Reference proteome</keyword>
<feature type="transmembrane region" description="Helical" evidence="1">
    <location>
        <begin position="12"/>
        <end position="31"/>
    </location>
</feature>
<dbReference type="EMBL" id="CP011308">
    <property type="protein sequence ID" value="AKF24738.1"/>
    <property type="molecule type" value="Genomic_DNA"/>
</dbReference>
<keyword evidence="1" id="KW-0812">Transmembrane</keyword>
<reference evidence="3" key="2">
    <citation type="journal article" date="2017" name="Stand. Genomic Sci.">
        <title>Complete genome sequence of the sulfur-oxidizing chemolithoautotrophic Sulfurovum lithotrophicum 42BKTT.</title>
        <authorList>
            <person name="Jeon W."/>
            <person name="Priscilla L."/>
            <person name="Park G."/>
            <person name="Lee H."/>
            <person name="Lee N."/>
            <person name="Lee D."/>
            <person name="Kwon H."/>
            <person name="Ahn I."/>
            <person name="Lee C."/>
            <person name="Lee H."/>
            <person name="Ahn J."/>
        </authorList>
    </citation>
    <scope>NUCLEOTIDE SEQUENCE [LARGE SCALE GENOMIC DNA]</scope>
    <source>
        <strain evidence="3">ATCC BAA-797 / 42BKT</strain>
    </source>
</reference>
<protein>
    <submittedName>
        <fullName evidence="2">Uncharacterized protein</fullName>
    </submittedName>
</protein>
<evidence type="ECO:0000313" key="3">
    <source>
        <dbReference type="Proteomes" id="UP000034444"/>
    </source>
</evidence>
<reference evidence="2 3" key="1">
    <citation type="submission" date="2015-04" db="EMBL/GenBank/DDBJ databases">
        <title>Complete genome sequence of Sulfurovum lithotrophicum ATCC BAA-797T.</title>
        <authorList>
            <person name="Ahn J."/>
            <person name="Park G."/>
            <person name="Jeon W."/>
            <person name="Jang Y."/>
            <person name="Jang M."/>
            <person name="Lee H."/>
            <person name="Lee H."/>
        </authorList>
    </citation>
    <scope>NUCLEOTIDE SEQUENCE [LARGE SCALE GENOMIC DNA]</scope>
    <source>
        <strain evidence="3">ATCC BAA-797 / 42BKT</strain>
    </source>
</reference>
<keyword evidence="1" id="KW-1133">Transmembrane helix</keyword>
<evidence type="ECO:0000256" key="1">
    <source>
        <dbReference type="SAM" id="Phobius"/>
    </source>
</evidence>
<proteinExistence type="predicted"/>